<feature type="region of interest" description="Disordered" evidence="1">
    <location>
        <begin position="131"/>
        <end position="293"/>
    </location>
</feature>
<dbReference type="Gene3D" id="2.40.40.10">
    <property type="entry name" value="RlpA-like domain"/>
    <property type="match status" value="1"/>
</dbReference>
<dbReference type="PRINTS" id="PR01503">
    <property type="entry name" value="TREACLE"/>
</dbReference>
<feature type="compositionally biased region" description="Acidic residues" evidence="1">
    <location>
        <begin position="171"/>
        <end position="219"/>
    </location>
</feature>
<organism evidence="3 4">
    <name type="scientific">Mycena sanguinolenta</name>
    <dbReference type="NCBI Taxonomy" id="230812"/>
    <lineage>
        <taxon>Eukaryota</taxon>
        <taxon>Fungi</taxon>
        <taxon>Dikarya</taxon>
        <taxon>Basidiomycota</taxon>
        <taxon>Agaricomycotina</taxon>
        <taxon>Agaricomycetes</taxon>
        <taxon>Agaricomycetidae</taxon>
        <taxon>Agaricales</taxon>
        <taxon>Marasmiineae</taxon>
        <taxon>Mycenaceae</taxon>
        <taxon>Mycena</taxon>
    </lineage>
</organism>
<proteinExistence type="predicted"/>
<evidence type="ECO:0000313" key="4">
    <source>
        <dbReference type="Proteomes" id="UP000623467"/>
    </source>
</evidence>
<sequence length="389" mass="40076">MFSFAVLALAAASAGAHSISHVRRHHVPRTQPQQPPAGWATGYLEPYDTYHERYLEIGCENKHNTPFFDSCCHPLLSTETVAKNRPACCAVNATVACPGAAAPAKTSVAAPAKTSPAAAPAKTSVAAPANKVLPPAKSSPAAAPAKSSPAAAPAKTSAAAAPAKTTAAPAEGDDEDCDDDDGDDDNTGDDEDCDCDDEGDDGDDDDDDDDCEDEGDGSDEPPASPATTKKVASSTEATPSATPTTTQTAAPKPTSTSTKAAPKPTTTSTTAQHTTTSPTSAPAPTGDKSTAPTYTTGGVGTWYMQDNEAGACGHWHSDSDFVVALETKTYDHGINCGRGIQICDLDNNKVIGHLTNERDTSVDMSRGMFEALAALAVGEFKIKWTFTTS</sequence>
<dbReference type="CDD" id="cd22191">
    <property type="entry name" value="DPBB_RlpA_EXP_N-like"/>
    <property type="match status" value="1"/>
</dbReference>
<name>A0A8H6YRJ2_9AGAR</name>
<dbReference type="Proteomes" id="UP000623467">
    <property type="component" value="Unassembled WGS sequence"/>
</dbReference>
<feature type="compositionally biased region" description="Low complexity" evidence="1">
    <location>
        <begin position="232"/>
        <end position="285"/>
    </location>
</feature>
<dbReference type="SUPFAM" id="SSF50685">
    <property type="entry name" value="Barwin-like endoglucanases"/>
    <property type="match status" value="1"/>
</dbReference>
<reference evidence="3" key="1">
    <citation type="submission" date="2020-05" db="EMBL/GenBank/DDBJ databases">
        <title>Mycena genomes resolve the evolution of fungal bioluminescence.</title>
        <authorList>
            <person name="Tsai I.J."/>
        </authorList>
    </citation>
    <scope>NUCLEOTIDE SEQUENCE</scope>
    <source>
        <strain evidence="3">160909Yilan</strain>
    </source>
</reference>
<dbReference type="OrthoDB" id="623670at2759"/>
<evidence type="ECO:0000256" key="2">
    <source>
        <dbReference type="SAM" id="SignalP"/>
    </source>
</evidence>
<protein>
    <submittedName>
        <fullName evidence="3">Barwin-like endoglucanase</fullName>
    </submittedName>
</protein>
<evidence type="ECO:0000313" key="3">
    <source>
        <dbReference type="EMBL" id="KAF7363496.1"/>
    </source>
</evidence>
<dbReference type="InterPro" id="IPR036908">
    <property type="entry name" value="RlpA-like_sf"/>
</dbReference>
<dbReference type="EMBL" id="JACAZH010000007">
    <property type="protein sequence ID" value="KAF7363496.1"/>
    <property type="molecule type" value="Genomic_DNA"/>
</dbReference>
<keyword evidence="4" id="KW-1185">Reference proteome</keyword>
<feature type="signal peptide" evidence="2">
    <location>
        <begin position="1"/>
        <end position="16"/>
    </location>
</feature>
<gene>
    <name evidence="3" type="ORF">MSAN_01005700</name>
</gene>
<comment type="caution">
    <text evidence="3">The sequence shown here is derived from an EMBL/GenBank/DDBJ whole genome shotgun (WGS) entry which is preliminary data.</text>
</comment>
<evidence type="ECO:0000256" key="1">
    <source>
        <dbReference type="SAM" id="MobiDB-lite"/>
    </source>
</evidence>
<feature type="chain" id="PRO_5034964431" evidence="2">
    <location>
        <begin position="17"/>
        <end position="389"/>
    </location>
</feature>
<keyword evidence="2" id="KW-0732">Signal</keyword>
<dbReference type="AlphaFoldDB" id="A0A8H6YRJ2"/>
<accession>A0A8H6YRJ2</accession>
<feature type="compositionally biased region" description="Low complexity" evidence="1">
    <location>
        <begin position="131"/>
        <end position="170"/>
    </location>
</feature>